<evidence type="ECO:0000313" key="2">
    <source>
        <dbReference type="Proteomes" id="UP000019733"/>
    </source>
</evidence>
<name>A0A060BHM8_9CAUD</name>
<sequence>MNICLGSTIPKGYVIDVTTWENDGDNYKTKTLFGVEEHELQQFKYLLKKFKSRHSSTKAERYCGNTPFSDCSLLIYEYLVEGLFSDQLYPEFIKKVFDIEVDLGNKSEEDESRVFDLFFVKGDEISQGLIDILGYASEYYDYDFLRVVERVEFAYIEEEIVLPTVKMIDLL</sequence>
<evidence type="ECO:0000313" key="1">
    <source>
        <dbReference type="EMBL" id="AIA80000.1"/>
    </source>
</evidence>
<dbReference type="Proteomes" id="UP000019733">
    <property type="component" value="Segment"/>
</dbReference>
<dbReference type="GeneID" id="19524758"/>
<proteinExistence type="predicted"/>
<accession>A0A060BHM8</accession>
<dbReference type="KEGG" id="vg:19524758"/>
<reference evidence="1" key="1">
    <citation type="submission" date="2015-07" db="EMBL/GenBank/DDBJ databases">
        <title>Isolation and characterization of a novel lytic T4-like coliphage vB_EcoM_JS09 infecting APEC.</title>
        <authorList>
            <person name="Zhou Y."/>
            <person name="Bao H.D."/>
            <person name="Zhang H."/>
            <person name="Wang R."/>
        </authorList>
    </citation>
    <scope>NUCLEOTIDE SEQUENCE</scope>
</reference>
<dbReference type="EMBL" id="KF582788">
    <property type="protein sequence ID" value="AIA80000.1"/>
    <property type="molecule type" value="Genomic_DNA"/>
</dbReference>
<gene>
    <name evidence="1" type="ORF">JS09_033</name>
</gene>
<dbReference type="OrthoDB" id="15189at10239"/>
<organism evidence="1 2">
    <name type="scientific">Escherichia phage vB_EcoM_JS09</name>
    <dbReference type="NCBI Taxonomy" id="1430444"/>
    <lineage>
        <taxon>Viruses</taxon>
        <taxon>Duplodnaviria</taxon>
        <taxon>Heunggongvirae</taxon>
        <taxon>Uroviricota</taxon>
        <taxon>Caudoviricetes</taxon>
        <taxon>Pantevenvirales</taxon>
        <taxon>Straboviridae</taxon>
        <taxon>Tevenvirinae</taxon>
        <taxon>Mosigvirus</taxon>
        <taxon>Mosigvirus JS09</taxon>
    </lineage>
</organism>
<keyword evidence="2" id="KW-1185">Reference proteome</keyword>
<protein>
    <submittedName>
        <fullName evidence="1">Uncharacterized protein</fullName>
    </submittedName>
</protein>
<dbReference type="RefSeq" id="YP_009037356.1">
    <property type="nucleotide sequence ID" value="NC_024124.2"/>
</dbReference>